<reference evidence="1" key="1">
    <citation type="submission" date="2011-02" db="EMBL/GenBank/DDBJ databases">
        <title>Characterization and gene expression of G-crystallin mRNA in grouper Epinephelus bruneus.</title>
        <authorList>
            <person name="Harikrishnan R."/>
            <person name="Kim J.-S."/>
            <person name="Heo M.-S."/>
        </authorList>
    </citation>
    <scope>NUCLEOTIDE SEQUENCE</scope>
</reference>
<dbReference type="EMBL" id="JF430676">
    <property type="protein sequence ID" value="AEB31343.1"/>
    <property type="molecule type" value="mRNA"/>
</dbReference>
<organism evidence="1">
    <name type="scientific">Epinephelus bruneus</name>
    <name type="common">Longtooth grouper</name>
    <dbReference type="NCBI Taxonomy" id="323802"/>
    <lineage>
        <taxon>Eukaryota</taxon>
        <taxon>Metazoa</taxon>
        <taxon>Chordata</taxon>
        <taxon>Craniata</taxon>
        <taxon>Vertebrata</taxon>
        <taxon>Euteleostomi</taxon>
        <taxon>Actinopterygii</taxon>
        <taxon>Neopterygii</taxon>
        <taxon>Teleostei</taxon>
        <taxon>Neoteleostei</taxon>
        <taxon>Acanthomorphata</taxon>
        <taxon>Eupercaria</taxon>
        <taxon>Perciformes</taxon>
        <taxon>Serranoidei</taxon>
        <taxon>Serranidae</taxon>
        <taxon>Epinephelinae</taxon>
        <taxon>Epinephelini</taxon>
        <taxon>Epinephelus</taxon>
    </lineage>
</organism>
<sequence>MNYTSFLFTGVKYRSLAHVGDTPHAHEPGAAHAHVPEAPVLAGPQVHHPASVVGLLVHQPVAVHHVAGHAVIHTVTVHDVVTVVHQLVHLTTEVLPLVDPHPEWTSVIGDHSAGSDVVEHHAHAHHTLHVMVLAPPHEELHAHVVGTLVDHEAAALHPAGLAPAQVGGHVRAVAHALIGATLEVPVLVEDDLAHDGGLGGYQWTSC</sequence>
<evidence type="ECO:0000313" key="1">
    <source>
        <dbReference type="EMBL" id="AEB31343.1"/>
    </source>
</evidence>
<protein>
    <submittedName>
        <fullName evidence="1">G-crystallin</fullName>
    </submittedName>
</protein>
<feature type="non-terminal residue" evidence="1">
    <location>
        <position position="206"/>
    </location>
</feature>
<name>F5BZT3_EPIBR</name>
<accession>F5BZT3</accession>
<dbReference type="AlphaFoldDB" id="F5BZT3"/>
<proteinExistence type="evidence at transcript level"/>